<dbReference type="AlphaFoldDB" id="A0A645JDH6"/>
<gene>
    <name evidence="1" type="ORF">SDC9_208966</name>
</gene>
<protein>
    <submittedName>
        <fullName evidence="1">Uncharacterized protein</fullName>
    </submittedName>
</protein>
<name>A0A645JDH6_9ZZZZ</name>
<reference evidence="1" key="1">
    <citation type="submission" date="2019-08" db="EMBL/GenBank/DDBJ databases">
        <authorList>
            <person name="Kucharzyk K."/>
            <person name="Murdoch R.W."/>
            <person name="Higgins S."/>
            <person name="Loffler F."/>
        </authorList>
    </citation>
    <scope>NUCLEOTIDE SEQUENCE</scope>
</reference>
<comment type="caution">
    <text evidence="1">The sequence shown here is derived from an EMBL/GenBank/DDBJ whole genome shotgun (WGS) entry which is preliminary data.</text>
</comment>
<sequence>MFDIHIKRPKFSFTGSLNPMNWASQGLPKLDIEWYANGGILTKPMPFGINPSTGNVMAGGESSTGGEAIMPLNKLPGLMAEAMRQAGIGSQPIVINIDGREFAIATAPYMNEELGFLANKNNYRR</sequence>
<evidence type="ECO:0000313" key="1">
    <source>
        <dbReference type="EMBL" id="MPN61232.1"/>
    </source>
</evidence>
<organism evidence="1">
    <name type="scientific">bioreactor metagenome</name>
    <dbReference type="NCBI Taxonomy" id="1076179"/>
    <lineage>
        <taxon>unclassified sequences</taxon>
        <taxon>metagenomes</taxon>
        <taxon>ecological metagenomes</taxon>
    </lineage>
</organism>
<dbReference type="EMBL" id="VSSQ01137542">
    <property type="protein sequence ID" value="MPN61232.1"/>
    <property type="molecule type" value="Genomic_DNA"/>
</dbReference>
<proteinExistence type="predicted"/>
<accession>A0A645JDH6</accession>